<organism evidence="2 3">
    <name type="scientific">Trifolium medium</name>
    <dbReference type="NCBI Taxonomy" id="97028"/>
    <lineage>
        <taxon>Eukaryota</taxon>
        <taxon>Viridiplantae</taxon>
        <taxon>Streptophyta</taxon>
        <taxon>Embryophyta</taxon>
        <taxon>Tracheophyta</taxon>
        <taxon>Spermatophyta</taxon>
        <taxon>Magnoliopsida</taxon>
        <taxon>eudicotyledons</taxon>
        <taxon>Gunneridae</taxon>
        <taxon>Pentapetalae</taxon>
        <taxon>rosids</taxon>
        <taxon>fabids</taxon>
        <taxon>Fabales</taxon>
        <taxon>Fabaceae</taxon>
        <taxon>Papilionoideae</taxon>
        <taxon>50 kb inversion clade</taxon>
        <taxon>NPAAA clade</taxon>
        <taxon>Hologalegina</taxon>
        <taxon>IRL clade</taxon>
        <taxon>Trifolieae</taxon>
        <taxon>Trifolium</taxon>
    </lineage>
</organism>
<comment type="caution">
    <text evidence="2">The sequence shown here is derived from an EMBL/GenBank/DDBJ whole genome shotgun (WGS) entry which is preliminary data.</text>
</comment>
<dbReference type="Proteomes" id="UP000265520">
    <property type="component" value="Unassembled WGS sequence"/>
</dbReference>
<gene>
    <name evidence="2" type="ORF">A2U01_0020888</name>
</gene>
<keyword evidence="3" id="KW-1185">Reference proteome</keyword>
<feature type="compositionally biased region" description="Basic and acidic residues" evidence="1">
    <location>
        <begin position="1"/>
        <end position="18"/>
    </location>
</feature>
<reference evidence="2 3" key="1">
    <citation type="journal article" date="2018" name="Front. Plant Sci.">
        <title>Red Clover (Trifolium pratense) and Zigzag Clover (T. medium) - A Picture of Genomic Similarities and Differences.</title>
        <authorList>
            <person name="Dluhosova J."/>
            <person name="Istvanek J."/>
            <person name="Nedelnik J."/>
            <person name="Repkova J."/>
        </authorList>
    </citation>
    <scope>NUCLEOTIDE SEQUENCE [LARGE SCALE GENOMIC DNA]</scope>
    <source>
        <strain evidence="3">cv. 10/8</strain>
        <tissue evidence="2">Leaf</tissue>
    </source>
</reference>
<feature type="non-terminal residue" evidence="2">
    <location>
        <position position="67"/>
    </location>
</feature>
<accession>A0A392NKF5</accession>
<feature type="region of interest" description="Disordered" evidence="1">
    <location>
        <begin position="1"/>
        <end position="21"/>
    </location>
</feature>
<evidence type="ECO:0000256" key="1">
    <source>
        <dbReference type="SAM" id="MobiDB-lite"/>
    </source>
</evidence>
<evidence type="ECO:0000313" key="2">
    <source>
        <dbReference type="EMBL" id="MCH99873.1"/>
    </source>
</evidence>
<dbReference type="EMBL" id="LXQA010041602">
    <property type="protein sequence ID" value="MCH99873.1"/>
    <property type="molecule type" value="Genomic_DNA"/>
</dbReference>
<dbReference type="AlphaFoldDB" id="A0A392NKF5"/>
<protein>
    <submittedName>
        <fullName evidence="2">Uncharacterized protein</fullName>
    </submittedName>
</protein>
<name>A0A392NKF5_9FABA</name>
<evidence type="ECO:0000313" key="3">
    <source>
        <dbReference type="Proteomes" id="UP000265520"/>
    </source>
</evidence>
<proteinExistence type="predicted"/>
<sequence>MVVRLKRLDSDSRSKHPSTDLPLIDVANGDSRLYGCTGGGGCACRHSDAKVRIPDPFATVVLAINGC</sequence>